<evidence type="ECO:0000256" key="5">
    <source>
        <dbReference type="ARBA" id="ARBA00012451"/>
    </source>
</evidence>
<comment type="subunit">
    <text evidence="4">Homodimer.</text>
</comment>
<reference evidence="13 14" key="1">
    <citation type="submission" date="2020-03" db="EMBL/GenBank/DDBJ databases">
        <title>Complete genome sequence of Orbus sp. IPMB12 (BCRC 80908).</title>
        <authorList>
            <person name="Lo W.-S."/>
            <person name="Chang T.-H."/>
            <person name="Kuo C.-H."/>
        </authorList>
    </citation>
    <scope>NUCLEOTIDE SEQUENCE [LARGE SCALE GENOMIC DNA]</scope>
    <source>
        <strain evidence="13 14">IPMB12</strain>
    </source>
</reference>
<proteinExistence type="inferred from homology"/>
<keyword evidence="8 13" id="KW-0378">Hydrolase</keyword>
<gene>
    <name evidence="13" type="primary">ppx</name>
    <name evidence="13" type="ORF">IPMB12_10605</name>
</gene>
<dbReference type="PANTHER" id="PTHR30005">
    <property type="entry name" value="EXOPOLYPHOSPHATASE"/>
    <property type="match status" value="1"/>
</dbReference>
<name>A0A6G9IE42_9GAMM</name>
<dbReference type="Pfam" id="PF02541">
    <property type="entry name" value="Ppx-GppA"/>
    <property type="match status" value="1"/>
</dbReference>
<dbReference type="Gene3D" id="3.30.70.2260">
    <property type="match status" value="1"/>
</dbReference>
<dbReference type="KEGG" id="orb:IPMB12_10605"/>
<comment type="cofactor">
    <cofactor evidence="1">
        <name>Mg(2+)</name>
        <dbReference type="ChEBI" id="CHEBI:18420"/>
    </cofactor>
</comment>
<evidence type="ECO:0000256" key="6">
    <source>
        <dbReference type="ARBA" id="ARBA00020416"/>
    </source>
</evidence>
<dbReference type="InterPro" id="IPR048950">
    <property type="entry name" value="Ppx_GppA_C"/>
</dbReference>
<dbReference type="FunCoup" id="A0A6G9IE42">
    <property type="interactions" value="301"/>
</dbReference>
<evidence type="ECO:0000256" key="9">
    <source>
        <dbReference type="ARBA" id="ARBA00023136"/>
    </source>
</evidence>
<dbReference type="InterPro" id="IPR003695">
    <property type="entry name" value="Ppx_GppA_N"/>
</dbReference>
<accession>A0A6G9IE42</accession>
<dbReference type="SUPFAM" id="SSF53067">
    <property type="entry name" value="Actin-like ATPase domain"/>
    <property type="match status" value="2"/>
</dbReference>
<dbReference type="FunFam" id="3.30.420.150:FF:000001">
    <property type="entry name" value="Guanosine-5'-triphosphate,3'-diphosphate pyrophosphatase"/>
    <property type="match status" value="1"/>
</dbReference>
<dbReference type="PANTHER" id="PTHR30005:SF14">
    <property type="entry name" value="EXOPOLYPHOSPHATASE"/>
    <property type="match status" value="1"/>
</dbReference>
<evidence type="ECO:0000313" key="13">
    <source>
        <dbReference type="EMBL" id="QIQ22097.1"/>
    </source>
</evidence>
<dbReference type="SUPFAM" id="SSF109604">
    <property type="entry name" value="HD-domain/PDEase-like"/>
    <property type="match status" value="1"/>
</dbReference>
<evidence type="ECO:0000256" key="4">
    <source>
        <dbReference type="ARBA" id="ARBA00011738"/>
    </source>
</evidence>
<feature type="domain" description="Ppx/GppA phosphatase N-terminal" evidence="11">
    <location>
        <begin position="28"/>
        <end position="309"/>
    </location>
</feature>
<dbReference type="Pfam" id="PF21447">
    <property type="entry name" value="Ppx-GppA_III"/>
    <property type="match status" value="1"/>
</dbReference>
<comment type="subcellular location">
    <subcellularLocation>
        <location evidence="2">Cell membrane</location>
        <topology evidence="2">Peripheral membrane protein</topology>
    </subcellularLocation>
</comment>
<dbReference type="GO" id="GO:0006798">
    <property type="term" value="P:polyphosphate catabolic process"/>
    <property type="evidence" value="ECO:0007669"/>
    <property type="project" value="TreeGrafter"/>
</dbReference>
<dbReference type="GO" id="GO:0004309">
    <property type="term" value="F:exopolyphosphatase activity"/>
    <property type="evidence" value="ECO:0007669"/>
    <property type="project" value="UniProtKB-EC"/>
</dbReference>
<dbReference type="AlphaFoldDB" id="A0A6G9IE42"/>
<organism evidence="13 14">
    <name type="scientific">Zophobihabitans entericus</name>
    <dbReference type="NCBI Taxonomy" id="1635327"/>
    <lineage>
        <taxon>Bacteria</taxon>
        <taxon>Pseudomonadati</taxon>
        <taxon>Pseudomonadota</taxon>
        <taxon>Gammaproteobacteria</taxon>
        <taxon>Orbales</taxon>
        <taxon>Orbaceae</taxon>
        <taxon>Zophobihabitans</taxon>
    </lineage>
</organism>
<dbReference type="GO" id="GO:0005886">
    <property type="term" value="C:plasma membrane"/>
    <property type="evidence" value="ECO:0007669"/>
    <property type="project" value="UniProtKB-SubCell"/>
</dbReference>
<keyword evidence="14" id="KW-1185">Reference proteome</keyword>
<sequence>MVPQSVQNDTTFDEYAVIDLGSNSFHMVVARHVNGSFQILNRIKQQARLAAGLNKNKELDQESIDRGVVTLSLFAERLKNFPPENVKIVGTHSLRVARNRNEFLKAAAQVLPYPIEVISGQEEARLIYFGVVQTEPTHDLKLVIDIGGGSTELAMGTDIEPNFVDSRPMGCVTYTQQFFPEQKITPQAFKRATLAAEQQLEKIALPIQKSGAQIAFGASGTIKCIYNILLDMGVEDGIITTKRLNDLISYVFEFKTFDEINFPSLSAERRPLFVAGLAILTGLFNALKLKEMHYTQSALREGVLYEMTEQFSELNVRQRTALGLSAQYSIDNKHANKVVNTTKHLYQQWSKQVPSTLANPTMESILYWAALLHEVGLNINYSGIQKHSAYILQNSNMPGFNEEQQLLLATLVRFHRKSIKVQSIPSFSLFEPKQVAALIQILRLAVLINNQRQLDLPLEAFKLSVCDKMTNCLSLTIDQQISEQHGLMLLDLEQEQNYWEPVKDWQLLVNVC</sequence>
<dbReference type="Gene3D" id="1.10.3210.10">
    <property type="entry name" value="Hypothetical protein af1432"/>
    <property type="match status" value="1"/>
</dbReference>
<dbReference type="EMBL" id="CP050253">
    <property type="protein sequence ID" value="QIQ22097.1"/>
    <property type="molecule type" value="Genomic_DNA"/>
</dbReference>
<comment type="catalytic activity">
    <reaction evidence="10">
        <text>[phosphate](n) + H2O = [phosphate](n-1) + phosphate + H(+)</text>
        <dbReference type="Rhea" id="RHEA:21528"/>
        <dbReference type="Rhea" id="RHEA-COMP:9859"/>
        <dbReference type="Rhea" id="RHEA-COMP:14279"/>
        <dbReference type="ChEBI" id="CHEBI:15377"/>
        <dbReference type="ChEBI" id="CHEBI:15378"/>
        <dbReference type="ChEBI" id="CHEBI:16838"/>
        <dbReference type="ChEBI" id="CHEBI:43474"/>
        <dbReference type="EC" id="3.6.1.11"/>
    </reaction>
</comment>
<evidence type="ECO:0000256" key="10">
    <source>
        <dbReference type="ARBA" id="ARBA00047607"/>
    </source>
</evidence>
<dbReference type="FunFam" id="3.30.420.40:FF:000023">
    <property type="entry name" value="Guanosine-5'-triphosphate,3'-diphosphate pyrophosphatase"/>
    <property type="match status" value="1"/>
</dbReference>
<comment type="similarity">
    <text evidence="3">Belongs to the GppA/Ppx family.</text>
</comment>
<evidence type="ECO:0000313" key="14">
    <source>
        <dbReference type="Proteomes" id="UP000501168"/>
    </source>
</evidence>
<dbReference type="Gene3D" id="3.30.420.150">
    <property type="entry name" value="Exopolyphosphatase. Domain 2"/>
    <property type="match status" value="1"/>
</dbReference>
<keyword evidence="9" id="KW-0472">Membrane</keyword>
<dbReference type="InterPro" id="IPR030673">
    <property type="entry name" value="PyroPPase_GppA_Ppx"/>
</dbReference>
<dbReference type="Gene3D" id="3.30.420.40">
    <property type="match status" value="1"/>
</dbReference>
<protein>
    <recommendedName>
        <fullName evidence="6">Exopolyphosphatase</fullName>
        <ecNumber evidence="5">3.6.1.11</ecNumber>
    </recommendedName>
</protein>
<dbReference type="InterPro" id="IPR050273">
    <property type="entry name" value="GppA/Ppx_hydrolase"/>
</dbReference>
<evidence type="ECO:0000256" key="7">
    <source>
        <dbReference type="ARBA" id="ARBA00022475"/>
    </source>
</evidence>
<evidence type="ECO:0000259" key="12">
    <source>
        <dbReference type="Pfam" id="PF21447"/>
    </source>
</evidence>
<evidence type="ECO:0000256" key="8">
    <source>
        <dbReference type="ARBA" id="ARBA00022801"/>
    </source>
</evidence>
<dbReference type="NCBIfam" id="TIGR03706">
    <property type="entry name" value="exo_poly_only"/>
    <property type="match status" value="1"/>
</dbReference>
<feature type="domain" description="Ppx/GppA phosphatase C-terminal" evidence="12">
    <location>
        <begin position="316"/>
        <end position="496"/>
    </location>
</feature>
<evidence type="ECO:0000256" key="1">
    <source>
        <dbReference type="ARBA" id="ARBA00001946"/>
    </source>
</evidence>
<evidence type="ECO:0000259" key="11">
    <source>
        <dbReference type="Pfam" id="PF02541"/>
    </source>
</evidence>
<evidence type="ECO:0000256" key="2">
    <source>
        <dbReference type="ARBA" id="ARBA00004202"/>
    </source>
</evidence>
<dbReference type="RefSeq" id="WP_166917394.1">
    <property type="nucleotide sequence ID" value="NZ_CP050253.1"/>
</dbReference>
<dbReference type="InterPro" id="IPR043129">
    <property type="entry name" value="ATPase_NBD"/>
</dbReference>
<keyword evidence="7" id="KW-1003">Cell membrane</keyword>
<dbReference type="InParanoid" id="A0A6G9IE42"/>
<dbReference type="InterPro" id="IPR022371">
    <property type="entry name" value="Exopolyphosphatase"/>
</dbReference>
<dbReference type="EC" id="3.6.1.11" evidence="5"/>
<dbReference type="PIRSF" id="PIRSF001267">
    <property type="entry name" value="Pyrophosphatase_GppA_Ppx"/>
    <property type="match status" value="1"/>
</dbReference>
<dbReference type="Proteomes" id="UP000501168">
    <property type="component" value="Chromosome"/>
</dbReference>
<evidence type="ECO:0000256" key="3">
    <source>
        <dbReference type="ARBA" id="ARBA00007125"/>
    </source>
</evidence>